<reference evidence="20" key="1">
    <citation type="submission" date="2022-04" db="EMBL/GenBank/DDBJ databases">
        <title>A functionally conserved STORR gene fusion in Papaver species that diverged 16.8 million years ago.</title>
        <authorList>
            <person name="Catania T."/>
        </authorList>
    </citation>
    <scope>NUCLEOTIDE SEQUENCE</scope>
    <source>
        <strain evidence="20">S-188037</strain>
    </source>
</reference>
<comment type="caution">
    <text evidence="20">The sequence shown here is derived from an EMBL/GenBank/DDBJ whole genome shotgun (WGS) entry which is preliminary data.</text>
</comment>
<evidence type="ECO:0000256" key="18">
    <source>
        <dbReference type="SAM" id="SignalP"/>
    </source>
</evidence>
<evidence type="ECO:0000256" key="16">
    <source>
        <dbReference type="ARBA" id="ARBA00037868"/>
    </source>
</evidence>
<comment type="similarity">
    <text evidence="3">Belongs to the cation diffusion facilitator (CDF) transporter (TC 2.A.4) family. SLC30A subfamily.</text>
</comment>
<feature type="transmembrane region" description="Helical" evidence="17">
    <location>
        <begin position="484"/>
        <end position="506"/>
    </location>
</feature>
<protein>
    <recommendedName>
        <fullName evidence="19">Phytocyanin domain-containing protein</fullName>
    </recommendedName>
</protein>
<keyword evidence="14" id="KW-0449">Lipoprotein</keyword>
<feature type="signal peptide" evidence="18">
    <location>
        <begin position="1"/>
        <end position="28"/>
    </location>
</feature>
<keyword evidence="10" id="KW-0406">Ion transport</keyword>
<evidence type="ECO:0000256" key="17">
    <source>
        <dbReference type="SAM" id="Phobius"/>
    </source>
</evidence>
<evidence type="ECO:0000256" key="14">
    <source>
        <dbReference type="ARBA" id="ARBA00023288"/>
    </source>
</evidence>
<dbReference type="SUPFAM" id="SSF160240">
    <property type="entry name" value="Cation efflux protein cytoplasmic domain-like"/>
    <property type="match status" value="1"/>
</dbReference>
<evidence type="ECO:0000313" key="20">
    <source>
        <dbReference type="EMBL" id="KAI3932290.1"/>
    </source>
</evidence>
<feature type="transmembrane region" description="Helical" evidence="17">
    <location>
        <begin position="456"/>
        <end position="478"/>
    </location>
</feature>
<dbReference type="GO" id="GO:0005773">
    <property type="term" value="C:vacuole"/>
    <property type="evidence" value="ECO:0007669"/>
    <property type="project" value="TreeGrafter"/>
</dbReference>
<feature type="chain" id="PRO_5042077442" description="Phytocyanin domain-containing protein" evidence="18">
    <location>
        <begin position="29"/>
        <end position="592"/>
    </location>
</feature>
<evidence type="ECO:0000256" key="3">
    <source>
        <dbReference type="ARBA" id="ARBA00008873"/>
    </source>
</evidence>
<dbReference type="InterPro" id="IPR041846">
    <property type="entry name" value="ENL_dom"/>
</dbReference>
<keyword evidence="9 17" id="KW-1133">Transmembrane helix</keyword>
<evidence type="ECO:0000256" key="13">
    <source>
        <dbReference type="ARBA" id="ARBA00023180"/>
    </source>
</evidence>
<dbReference type="GO" id="GO:0005385">
    <property type="term" value="F:zinc ion transmembrane transporter activity"/>
    <property type="evidence" value="ECO:0007669"/>
    <property type="project" value="TreeGrafter"/>
</dbReference>
<evidence type="ECO:0000256" key="12">
    <source>
        <dbReference type="ARBA" id="ARBA00023157"/>
    </source>
</evidence>
<dbReference type="PANTHER" id="PTHR11562">
    <property type="entry name" value="CATION EFFLUX PROTEIN/ ZINC TRANSPORTER"/>
    <property type="match status" value="1"/>
</dbReference>
<dbReference type="SUPFAM" id="SSF161111">
    <property type="entry name" value="Cation efflux protein transmembrane domain-like"/>
    <property type="match status" value="1"/>
</dbReference>
<organism evidence="20 21">
    <name type="scientific">Papaver atlanticum</name>
    <dbReference type="NCBI Taxonomy" id="357466"/>
    <lineage>
        <taxon>Eukaryota</taxon>
        <taxon>Viridiplantae</taxon>
        <taxon>Streptophyta</taxon>
        <taxon>Embryophyta</taxon>
        <taxon>Tracheophyta</taxon>
        <taxon>Spermatophyta</taxon>
        <taxon>Magnoliopsida</taxon>
        <taxon>Ranunculales</taxon>
        <taxon>Papaveraceae</taxon>
        <taxon>Papaveroideae</taxon>
        <taxon>Papaver</taxon>
    </lineage>
</organism>
<accession>A0AAD4XPV2</accession>
<keyword evidence="21" id="KW-1185">Reference proteome</keyword>
<evidence type="ECO:0000256" key="10">
    <source>
        <dbReference type="ARBA" id="ARBA00023065"/>
    </source>
</evidence>
<feature type="transmembrane region" description="Helical" evidence="17">
    <location>
        <begin position="278"/>
        <end position="297"/>
    </location>
</feature>
<name>A0AAD4XPV2_9MAGN</name>
<dbReference type="FunFam" id="2.60.40.420:FF:000010">
    <property type="entry name" value="Early nodulin-like protein 1"/>
    <property type="match status" value="1"/>
</dbReference>
<comment type="subcellular location">
    <subcellularLocation>
        <location evidence="16">Endomembrane system</location>
        <topology evidence="16">Lipid-anchor</topology>
    </subcellularLocation>
    <subcellularLocation>
        <location evidence="2">Membrane</location>
        <topology evidence="2">Lipid-anchor</topology>
        <topology evidence="2">GPI-anchor</topology>
    </subcellularLocation>
    <subcellularLocation>
        <location evidence="1">Membrane</location>
        <topology evidence="1">Multi-pass membrane protein</topology>
    </subcellularLocation>
</comment>
<dbReference type="Pfam" id="PF01545">
    <property type="entry name" value="Cation_efflux"/>
    <property type="match status" value="1"/>
</dbReference>
<dbReference type="Proteomes" id="UP001202328">
    <property type="component" value="Unassembled WGS sequence"/>
</dbReference>
<keyword evidence="4" id="KW-0813">Transport</keyword>
<dbReference type="InterPro" id="IPR027469">
    <property type="entry name" value="Cation_efflux_TMD_sf"/>
</dbReference>
<dbReference type="InterPro" id="IPR058533">
    <property type="entry name" value="Cation_efflux_TM"/>
</dbReference>
<feature type="transmembrane region" description="Helical" evidence="17">
    <location>
        <begin position="350"/>
        <end position="369"/>
    </location>
</feature>
<dbReference type="Gene3D" id="1.20.1510.10">
    <property type="entry name" value="Cation efflux protein transmembrane domain"/>
    <property type="match status" value="1"/>
</dbReference>
<dbReference type="AlphaFoldDB" id="A0AAD4XPV2"/>
<evidence type="ECO:0000256" key="2">
    <source>
        <dbReference type="ARBA" id="ARBA00004589"/>
    </source>
</evidence>
<dbReference type="Gene3D" id="2.60.40.420">
    <property type="entry name" value="Cupredoxins - blue copper proteins"/>
    <property type="match status" value="1"/>
</dbReference>
<feature type="domain" description="Phytocyanin" evidence="19">
    <location>
        <begin position="29"/>
        <end position="135"/>
    </location>
</feature>
<keyword evidence="7 18" id="KW-0732">Signal</keyword>
<dbReference type="SUPFAM" id="SSF49503">
    <property type="entry name" value="Cupredoxins"/>
    <property type="match status" value="1"/>
</dbReference>
<dbReference type="Pfam" id="PF16916">
    <property type="entry name" value="ZT_dimer"/>
    <property type="match status" value="1"/>
</dbReference>
<dbReference type="InterPro" id="IPR036837">
    <property type="entry name" value="Cation_efflux_CTD_sf"/>
</dbReference>
<sequence length="592" mass="65084">MAVSSRIVALSMSLVLVNLIMLSNFSEAKDFMVGGKSNGWEIPSSLKSQPLNQWAQSSRFQLGDSLVWNYETGKDSVLQVTRENYLNCVLTKPIAEYKDGNNTRVELTKSGPYYFISGAKGHCEKGQKLIVVVMAPRSAAPAPSPVDAPALSPTSGATISSSRLFIMGLGIMALMKSLSLLCLLGEILHSQLNPEQKNLQDMGDDAEIEIHQDVDSKQIASDPVCVLSRQSKNKSESEERFRSATKLCGLILFCLLFILIEIIGGVKANSLAVLADAAHLVTDVVGFGVSLFTVWASGWEPTKTHSFGFFRFEVLGALFSLQLIWLVSGILIYEAIRRILNATGMVNGKLMFFTAVFGFVINLIMLKWLGHDHIHHHSGGCENHHHHHHHYDHVAEDSDHKVKEEKMSLMSSSAGEHSCSDIEHNHTVQHKPIQSWINCALKELKQKHLNMNLQGAYLHILGDLIQSIGVMIGGAVIWAKPNWLIVDLLCTLGFALLVLCTTVPMLKNLLAILTESAPSSIGVAEVEAGLVGIKGVHSVYDLHVWSMAVGKVLLSCHVIAEQGANSKEILSNIREFCELTYDIHHVTVQIDY</sequence>
<keyword evidence="6 17" id="KW-0812">Transmembrane</keyword>
<dbReference type="InterPro" id="IPR002524">
    <property type="entry name" value="Cation_efflux"/>
</dbReference>
<evidence type="ECO:0000256" key="4">
    <source>
        <dbReference type="ARBA" id="ARBA00022448"/>
    </source>
</evidence>
<dbReference type="Pfam" id="PF02298">
    <property type="entry name" value="Cu_bind_like"/>
    <property type="match status" value="1"/>
</dbReference>
<keyword evidence="5" id="KW-0336">GPI-anchor</keyword>
<evidence type="ECO:0000313" key="21">
    <source>
        <dbReference type="Proteomes" id="UP001202328"/>
    </source>
</evidence>
<dbReference type="EMBL" id="JAJJMB010007077">
    <property type="protein sequence ID" value="KAI3932290.1"/>
    <property type="molecule type" value="Genomic_DNA"/>
</dbReference>
<keyword evidence="8" id="KW-0862">Zinc</keyword>
<dbReference type="GO" id="GO:0098552">
    <property type="term" value="C:side of membrane"/>
    <property type="evidence" value="ECO:0007669"/>
    <property type="project" value="UniProtKB-KW"/>
</dbReference>
<evidence type="ECO:0000256" key="7">
    <source>
        <dbReference type="ARBA" id="ARBA00022729"/>
    </source>
</evidence>
<evidence type="ECO:0000256" key="9">
    <source>
        <dbReference type="ARBA" id="ARBA00022989"/>
    </source>
</evidence>
<evidence type="ECO:0000259" key="19">
    <source>
        <dbReference type="PROSITE" id="PS51485"/>
    </source>
</evidence>
<evidence type="ECO:0000256" key="5">
    <source>
        <dbReference type="ARBA" id="ARBA00022622"/>
    </source>
</evidence>
<evidence type="ECO:0000256" key="1">
    <source>
        <dbReference type="ARBA" id="ARBA00004141"/>
    </source>
</evidence>
<keyword evidence="11 17" id="KW-0472">Membrane</keyword>
<dbReference type="PANTHER" id="PTHR11562:SF54">
    <property type="entry name" value="METAL TOLERANCE PROTEIN B"/>
    <property type="match status" value="1"/>
</dbReference>
<dbReference type="InterPro" id="IPR050681">
    <property type="entry name" value="CDF/SLC30A"/>
</dbReference>
<evidence type="ECO:0000256" key="8">
    <source>
        <dbReference type="ARBA" id="ARBA00022906"/>
    </source>
</evidence>
<evidence type="ECO:0000256" key="6">
    <source>
        <dbReference type="ARBA" id="ARBA00022692"/>
    </source>
</evidence>
<evidence type="ECO:0000256" key="15">
    <source>
        <dbReference type="ARBA" id="ARBA00035011"/>
    </source>
</evidence>
<keyword evidence="8" id="KW-0864">Zinc transport</keyword>
<keyword evidence="13" id="KW-0325">Glycoprotein</keyword>
<dbReference type="GO" id="GO:0012505">
    <property type="term" value="C:endomembrane system"/>
    <property type="evidence" value="ECO:0007669"/>
    <property type="project" value="UniProtKB-SubCell"/>
</dbReference>
<dbReference type="NCBIfam" id="TIGR01297">
    <property type="entry name" value="CDF"/>
    <property type="match status" value="1"/>
</dbReference>
<dbReference type="GO" id="GO:0009055">
    <property type="term" value="F:electron transfer activity"/>
    <property type="evidence" value="ECO:0007669"/>
    <property type="project" value="InterPro"/>
</dbReference>
<dbReference type="CDD" id="cd11019">
    <property type="entry name" value="OsENODL1_like"/>
    <property type="match status" value="1"/>
</dbReference>
<dbReference type="InterPro" id="IPR003245">
    <property type="entry name" value="Phytocyanin_dom"/>
</dbReference>
<comment type="similarity">
    <text evidence="15">Belongs to the early nodulin-like (ENODL) family.</text>
</comment>
<keyword evidence="12" id="KW-1015">Disulfide bond</keyword>
<proteinExistence type="inferred from homology"/>
<evidence type="ECO:0000256" key="11">
    <source>
        <dbReference type="ARBA" id="ARBA00023136"/>
    </source>
</evidence>
<feature type="transmembrane region" description="Helical" evidence="17">
    <location>
        <begin position="309"/>
        <end position="330"/>
    </location>
</feature>
<dbReference type="InterPro" id="IPR008972">
    <property type="entry name" value="Cupredoxin"/>
</dbReference>
<gene>
    <name evidence="20" type="ORF">MKW98_025010</name>
</gene>
<dbReference type="GO" id="GO:0005886">
    <property type="term" value="C:plasma membrane"/>
    <property type="evidence" value="ECO:0007669"/>
    <property type="project" value="TreeGrafter"/>
</dbReference>
<dbReference type="PROSITE" id="PS51485">
    <property type="entry name" value="PHYTOCYANIN"/>
    <property type="match status" value="1"/>
</dbReference>
<dbReference type="InterPro" id="IPR027470">
    <property type="entry name" value="Cation_efflux_CTD"/>
</dbReference>
<feature type="transmembrane region" description="Helical" evidence="17">
    <location>
        <begin position="247"/>
        <end position="266"/>
    </location>
</feature>